<dbReference type="Proteomes" id="UP000073492">
    <property type="component" value="Unassembled WGS sequence"/>
</dbReference>
<organism evidence="2 3">
    <name type="scientific">Pseudocercospora musae</name>
    <dbReference type="NCBI Taxonomy" id="113226"/>
    <lineage>
        <taxon>Eukaryota</taxon>
        <taxon>Fungi</taxon>
        <taxon>Dikarya</taxon>
        <taxon>Ascomycota</taxon>
        <taxon>Pezizomycotina</taxon>
        <taxon>Dothideomycetes</taxon>
        <taxon>Dothideomycetidae</taxon>
        <taxon>Mycosphaerellales</taxon>
        <taxon>Mycosphaerellaceae</taxon>
        <taxon>Pseudocercospora</taxon>
    </lineage>
</organism>
<proteinExistence type="predicted"/>
<feature type="region of interest" description="Disordered" evidence="1">
    <location>
        <begin position="1"/>
        <end position="94"/>
    </location>
</feature>
<comment type="caution">
    <text evidence="2">The sequence shown here is derived from an EMBL/GenBank/DDBJ whole genome shotgun (WGS) entry which is preliminary data.</text>
</comment>
<protein>
    <submittedName>
        <fullName evidence="2">Uncharacterized protein</fullName>
    </submittedName>
</protein>
<dbReference type="EMBL" id="LFZO01000147">
    <property type="protein sequence ID" value="KXT12568.1"/>
    <property type="molecule type" value="Genomic_DNA"/>
</dbReference>
<dbReference type="AlphaFoldDB" id="A0A139ICS7"/>
<dbReference type="OrthoDB" id="10263328at2759"/>
<keyword evidence="3" id="KW-1185">Reference proteome</keyword>
<name>A0A139ICS7_9PEZI</name>
<feature type="compositionally biased region" description="Basic and acidic residues" evidence="1">
    <location>
        <begin position="41"/>
        <end position="53"/>
    </location>
</feature>
<dbReference type="EMBL" id="LFZO01000147">
    <property type="protein sequence ID" value="KXT12567.1"/>
    <property type="molecule type" value="Genomic_DNA"/>
</dbReference>
<reference evidence="2 3" key="1">
    <citation type="submission" date="2015-07" db="EMBL/GenBank/DDBJ databases">
        <title>Comparative genomics of the Sigatoka disease complex on banana suggests a link between parallel evolutionary changes in Pseudocercospora fijiensis and Pseudocercospora eumusae and increased virulence on the banana host.</title>
        <authorList>
            <person name="Chang T.-C."/>
            <person name="Salvucci A."/>
            <person name="Crous P.W."/>
            <person name="Stergiopoulos I."/>
        </authorList>
    </citation>
    <scope>NUCLEOTIDE SEQUENCE [LARGE SCALE GENOMIC DNA]</scope>
    <source>
        <strain evidence="2 3">CBS 116634</strain>
    </source>
</reference>
<accession>A0A139ICS7</accession>
<evidence type="ECO:0000313" key="3">
    <source>
        <dbReference type="Proteomes" id="UP000073492"/>
    </source>
</evidence>
<sequence>MIFAYPLGDSWHKDSSSDRSPSLAAGEVRRLKWKSGSQSPLKRDKSDDESGHEGDDETSTTRRSGKQRRIGDEDVSSQEPKRSEPGPSSIQANFVPSAPLAIGGMNVPVSLGVRVATPPVTEGFEMLTNADAENKLANALGQARNDSLGEGAGPSTGTSQQPSHDLLDDVLD</sequence>
<gene>
    <name evidence="2" type="ORF">AC579_2091</name>
</gene>
<evidence type="ECO:0000256" key="1">
    <source>
        <dbReference type="SAM" id="MobiDB-lite"/>
    </source>
</evidence>
<feature type="region of interest" description="Disordered" evidence="1">
    <location>
        <begin position="141"/>
        <end position="172"/>
    </location>
</feature>
<evidence type="ECO:0000313" key="2">
    <source>
        <dbReference type="EMBL" id="KXT12567.1"/>
    </source>
</evidence>